<dbReference type="Pfam" id="PF00535">
    <property type="entry name" value="Glycos_transf_2"/>
    <property type="match status" value="1"/>
</dbReference>
<reference evidence="3 4" key="1">
    <citation type="submission" date="2019-08" db="EMBL/GenBank/DDBJ databases">
        <title>Bacillus genomes from the desert of Cuatro Cienegas, Coahuila.</title>
        <authorList>
            <person name="Olmedo-Alvarez G."/>
        </authorList>
    </citation>
    <scope>NUCLEOTIDE SEQUENCE [LARGE SCALE GENOMIC DNA]</scope>
    <source>
        <strain evidence="3 4">CH37_1T</strain>
    </source>
</reference>
<evidence type="ECO:0000313" key="3">
    <source>
        <dbReference type="EMBL" id="TYS65383.1"/>
    </source>
</evidence>
<protein>
    <submittedName>
        <fullName evidence="3">Glycosyltransferase</fullName>
    </submittedName>
</protein>
<dbReference type="RefSeq" id="WP_148949532.1">
    <property type="nucleotide sequence ID" value="NZ_JAIVAO010000011.1"/>
</dbReference>
<proteinExistence type="inferred from homology"/>
<dbReference type="Gene3D" id="3.90.550.10">
    <property type="entry name" value="Spore Coat Polysaccharide Biosynthesis Protein SpsA, Chain A"/>
    <property type="match status" value="1"/>
</dbReference>
<dbReference type="InterPro" id="IPR029044">
    <property type="entry name" value="Nucleotide-diphossugar_trans"/>
</dbReference>
<dbReference type="SUPFAM" id="SSF53448">
    <property type="entry name" value="Nucleotide-diphospho-sugar transferases"/>
    <property type="match status" value="1"/>
</dbReference>
<dbReference type="InterPro" id="IPR001173">
    <property type="entry name" value="Glyco_trans_2-like"/>
</dbReference>
<comment type="caution">
    <text evidence="3">The sequence shown here is derived from an EMBL/GenBank/DDBJ whole genome shotgun (WGS) entry which is preliminary data.</text>
</comment>
<dbReference type="PANTHER" id="PTHR22916:SF3">
    <property type="entry name" value="UDP-GLCNAC:BETAGAL BETA-1,3-N-ACETYLGLUCOSAMINYLTRANSFERASE-LIKE PROTEIN 1"/>
    <property type="match status" value="1"/>
</dbReference>
<dbReference type="AlphaFoldDB" id="A0A5D4SPW3"/>
<keyword evidence="3" id="KW-0808">Transferase</keyword>
<dbReference type="EMBL" id="VTES01000002">
    <property type="protein sequence ID" value="TYS65383.1"/>
    <property type="molecule type" value="Genomic_DNA"/>
</dbReference>
<organism evidence="3 4">
    <name type="scientific">Bacillus infantis</name>
    <dbReference type="NCBI Taxonomy" id="324767"/>
    <lineage>
        <taxon>Bacteria</taxon>
        <taxon>Bacillati</taxon>
        <taxon>Bacillota</taxon>
        <taxon>Bacilli</taxon>
        <taxon>Bacillales</taxon>
        <taxon>Bacillaceae</taxon>
        <taxon>Bacillus</taxon>
    </lineage>
</organism>
<dbReference type="GO" id="GO:0016758">
    <property type="term" value="F:hexosyltransferase activity"/>
    <property type="evidence" value="ECO:0007669"/>
    <property type="project" value="UniProtKB-ARBA"/>
</dbReference>
<dbReference type="Proteomes" id="UP000323732">
    <property type="component" value="Unassembled WGS sequence"/>
</dbReference>
<comment type="similarity">
    <text evidence="1">Belongs to the glycosyltransferase 2 family.</text>
</comment>
<evidence type="ECO:0000259" key="2">
    <source>
        <dbReference type="Pfam" id="PF00535"/>
    </source>
</evidence>
<evidence type="ECO:0000256" key="1">
    <source>
        <dbReference type="ARBA" id="ARBA00006739"/>
    </source>
</evidence>
<dbReference type="PANTHER" id="PTHR22916">
    <property type="entry name" value="GLYCOSYLTRANSFERASE"/>
    <property type="match status" value="1"/>
</dbReference>
<gene>
    <name evidence="3" type="ORF">FZD47_08655</name>
</gene>
<evidence type="ECO:0000313" key="4">
    <source>
        <dbReference type="Proteomes" id="UP000323732"/>
    </source>
</evidence>
<accession>A0A5D4SPW3</accession>
<name>A0A5D4SPW3_9BACI</name>
<sequence length="247" mass="28271">MLLPDSISNQQDLVTIIIPFYNCSYVGKSISSALQQTYKNIEIILVDDGSTLHDQLLKPFLNRIVYMKKSNGGTASALNKGFKRAQGEYIVWLSSDDIMLPEKIEKQLSFMKRENAKFSFTDYKLINDKNEILTGSGVLSNYSKESLLDGLKTSCTINGSTIMMKRELLASAGIFDLSYRYAHDYEYWIRVCLKHNPAFLQEPLTLYRIHNKMGTKKHLREISEETDRIKKKYGPALNNFQGWKGAK</sequence>
<feature type="domain" description="Glycosyltransferase 2-like" evidence="2">
    <location>
        <begin position="15"/>
        <end position="166"/>
    </location>
</feature>